<dbReference type="AlphaFoldDB" id="A0A420Y3C9"/>
<keyword evidence="2" id="KW-1185">Reference proteome</keyword>
<dbReference type="OrthoDB" id="5521299at2759"/>
<organism evidence="1 2">
    <name type="scientific">Coniochaeta pulveracea</name>
    <dbReference type="NCBI Taxonomy" id="177199"/>
    <lineage>
        <taxon>Eukaryota</taxon>
        <taxon>Fungi</taxon>
        <taxon>Dikarya</taxon>
        <taxon>Ascomycota</taxon>
        <taxon>Pezizomycotina</taxon>
        <taxon>Sordariomycetes</taxon>
        <taxon>Sordariomycetidae</taxon>
        <taxon>Coniochaetales</taxon>
        <taxon>Coniochaetaceae</taxon>
        <taxon>Coniochaeta</taxon>
    </lineage>
</organism>
<dbReference type="EMBL" id="QVQW01000057">
    <property type="protein sequence ID" value="RKU42378.1"/>
    <property type="molecule type" value="Genomic_DNA"/>
</dbReference>
<protein>
    <submittedName>
        <fullName evidence="1">Uncharacterized protein</fullName>
    </submittedName>
</protein>
<name>A0A420Y3C9_9PEZI</name>
<reference evidence="1 2" key="1">
    <citation type="submission" date="2018-08" db="EMBL/GenBank/DDBJ databases">
        <title>Draft genome of the lignicolous fungus Coniochaeta pulveracea.</title>
        <authorList>
            <person name="Borstlap C.J."/>
            <person name="De Witt R.N."/>
            <person name="Botha A."/>
            <person name="Volschenk H."/>
        </authorList>
    </citation>
    <scope>NUCLEOTIDE SEQUENCE [LARGE SCALE GENOMIC DNA]</scope>
    <source>
        <strain evidence="1 2">CAB683</strain>
    </source>
</reference>
<gene>
    <name evidence="1" type="ORF">DL546_002883</name>
</gene>
<sequence>MGRAGPEWDTPSKRRVVAKSGTALNSASDPWEWKDYALKPVRLVDAKKSRKMQALTGAVDDTSPFRKTALGIHKFNKRLWQRLYTDIWRMTPKMELKTTNKWEVKWGINKLEVTKGDSDYAEFFEGTADLTTTSKSKSESKSDR</sequence>
<evidence type="ECO:0000313" key="2">
    <source>
        <dbReference type="Proteomes" id="UP000275385"/>
    </source>
</evidence>
<accession>A0A420Y3C9</accession>
<evidence type="ECO:0000313" key="1">
    <source>
        <dbReference type="EMBL" id="RKU42378.1"/>
    </source>
</evidence>
<proteinExistence type="predicted"/>
<dbReference type="Proteomes" id="UP000275385">
    <property type="component" value="Unassembled WGS sequence"/>
</dbReference>
<comment type="caution">
    <text evidence="1">The sequence shown here is derived from an EMBL/GenBank/DDBJ whole genome shotgun (WGS) entry which is preliminary data.</text>
</comment>